<dbReference type="InterPro" id="IPR008906">
    <property type="entry name" value="HATC_C_dom"/>
</dbReference>
<name>A0AAV0WFD0_9HEMI</name>
<reference evidence="2 3" key="1">
    <citation type="submission" date="2023-01" db="EMBL/GenBank/DDBJ databases">
        <authorList>
            <person name="Whitehead M."/>
        </authorList>
    </citation>
    <scope>NUCLEOTIDE SEQUENCE [LARGE SCALE GENOMIC DNA]</scope>
</reference>
<dbReference type="Proteomes" id="UP001160148">
    <property type="component" value="Unassembled WGS sequence"/>
</dbReference>
<dbReference type="PANTHER" id="PTHR46289:SF14">
    <property type="entry name" value="DUF4371 DOMAIN-CONTAINING PROTEIN"/>
    <property type="match status" value="1"/>
</dbReference>
<gene>
    <name evidence="2" type="ORF">MEUPH1_LOCUS10389</name>
</gene>
<keyword evidence="3" id="KW-1185">Reference proteome</keyword>
<protein>
    <recommendedName>
        <fullName evidence="1">HAT C-terminal dimerisation domain-containing protein</fullName>
    </recommendedName>
</protein>
<evidence type="ECO:0000313" key="3">
    <source>
        <dbReference type="Proteomes" id="UP001160148"/>
    </source>
</evidence>
<dbReference type="InterPro" id="IPR012337">
    <property type="entry name" value="RNaseH-like_sf"/>
</dbReference>
<organism evidence="2 3">
    <name type="scientific">Macrosiphum euphorbiae</name>
    <name type="common">potato aphid</name>
    <dbReference type="NCBI Taxonomy" id="13131"/>
    <lineage>
        <taxon>Eukaryota</taxon>
        <taxon>Metazoa</taxon>
        <taxon>Ecdysozoa</taxon>
        <taxon>Arthropoda</taxon>
        <taxon>Hexapoda</taxon>
        <taxon>Insecta</taxon>
        <taxon>Pterygota</taxon>
        <taxon>Neoptera</taxon>
        <taxon>Paraneoptera</taxon>
        <taxon>Hemiptera</taxon>
        <taxon>Sternorrhyncha</taxon>
        <taxon>Aphidomorpha</taxon>
        <taxon>Aphidoidea</taxon>
        <taxon>Aphididae</taxon>
        <taxon>Macrosiphini</taxon>
        <taxon>Macrosiphum</taxon>
    </lineage>
</organism>
<feature type="domain" description="HAT C-terminal dimerisation" evidence="1">
    <location>
        <begin position="394"/>
        <end position="448"/>
    </location>
</feature>
<dbReference type="PANTHER" id="PTHR46289">
    <property type="entry name" value="52 KDA REPRESSOR OF THE INHIBITOR OF THE PROTEIN KINASE-LIKE PROTEIN-RELATED"/>
    <property type="match status" value="1"/>
</dbReference>
<sequence>MFMEKKNVNVGLENIEDDPGHNIIEPKLSGELLGNIVVDKLKEMTLDLENCIGIGTDGCSVMISIMRGAVQQIQKSCKNAVHSPCSNHALNLSISKSSNVQFVRNIMGTIQQVLSFFNQSSKRNFLLKNTLKGCKRSLTSLCETRWVERHNSIFEFQSNLKNIIMCLESISEWDEQISSSKAKCLLNSICNCEFVITLFTLSNVLSITSAASKLLQKVEFDIADAFNCINDIITIIENKRTNCENIFHNIFEESKTVMTDLDIDIKLPRITIRQTQRSNTPATCPEEYYRRVLFIPILENVIEDLKARFLNEKNKTIFILMQLVPINVIKISQDLENTLVETLLKHYSFISFNTYSLKGEMELWKTKWEQIICKGLQIPNNVFNAIEECPDIVFPCIRKILFILCTLPVSVATAERSFSTLRRLKSWLRSRMNEERLTGLALLNIHRNEPINIDNIIDRFAASNKRALEFVI</sequence>
<dbReference type="GO" id="GO:0046983">
    <property type="term" value="F:protein dimerization activity"/>
    <property type="evidence" value="ECO:0007669"/>
    <property type="project" value="InterPro"/>
</dbReference>
<evidence type="ECO:0000259" key="1">
    <source>
        <dbReference type="Pfam" id="PF05699"/>
    </source>
</evidence>
<comment type="caution">
    <text evidence="2">The sequence shown here is derived from an EMBL/GenBank/DDBJ whole genome shotgun (WGS) entry which is preliminary data.</text>
</comment>
<dbReference type="AlphaFoldDB" id="A0AAV0WFD0"/>
<dbReference type="EMBL" id="CARXXK010000002">
    <property type="protein sequence ID" value="CAI6354377.1"/>
    <property type="molecule type" value="Genomic_DNA"/>
</dbReference>
<dbReference type="SUPFAM" id="SSF53098">
    <property type="entry name" value="Ribonuclease H-like"/>
    <property type="match status" value="1"/>
</dbReference>
<dbReference type="InterPro" id="IPR052958">
    <property type="entry name" value="IFN-induced_PKR_regulator"/>
</dbReference>
<accession>A0AAV0WFD0</accession>
<dbReference type="Pfam" id="PF05699">
    <property type="entry name" value="Dimer_Tnp_hAT"/>
    <property type="match status" value="1"/>
</dbReference>
<evidence type="ECO:0000313" key="2">
    <source>
        <dbReference type="EMBL" id="CAI6354377.1"/>
    </source>
</evidence>
<proteinExistence type="predicted"/>